<sequence length="380" mass="43695">MVNKTNLLQKAFEREAEWKKDELIEVIHWGRQIVGLICGLVFGLLPFTGLLAILTFGCINVAVLFFYYTRYLGVDDEDYDARWEFITNGFSSSFGVFMLAWILTYNLLHLFRSVALKEYRIRAEKCSETAPNRSAKAVRRIRIKASALVMTGGNTLNTEPLSSIELGPWFSRQYLSPLLDDPLLGPSKRASLISACAKLEIVLEVSWDDPKVKADRLKEWSDVIRSLVEELREPDETPTDFFNLRIGNMFPFVTHELYGIGLNPLTTFESYLRHNNDINNALSLCRQLKENIGQKEYHKYLAHQLALLYQSISHLGEAKMFRAKIEVRFHQLKQKLSSKGPLEPEDVRWLEGICDEITGYYNEKPPVVQTKLDPLKSFFS</sequence>
<comment type="similarity">
    <text evidence="2">Belongs to the EMC6 family.</text>
</comment>
<reference evidence="8 9" key="1">
    <citation type="journal article" date="2018" name="Genome Biol. Evol.">
        <title>Multiple Roots of Fruiting Body Formation in Amoebozoa.</title>
        <authorList>
            <person name="Hillmann F."/>
            <person name="Forbes G."/>
            <person name="Novohradska S."/>
            <person name="Ferling I."/>
            <person name="Riege K."/>
            <person name="Groth M."/>
            <person name="Westermann M."/>
            <person name="Marz M."/>
            <person name="Spaller T."/>
            <person name="Winckler T."/>
            <person name="Schaap P."/>
            <person name="Glockner G."/>
        </authorList>
    </citation>
    <scope>NUCLEOTIDE SEQUENCE [LARGE SCALE GENOMIC DNA]</scope>
    <source>
        <strain evidence="8 9">Jena</strain>
    </source>
</reference>
<evidence type="ECO:0000256" key="6">
    <source>
        <dbReference type="ARBA" id="ARBA00023136"/>
    </source>
</evidence>
<evidence type="ECO:0000256" key="5">
    <source>
        <dbReference type="ARBA" id="ARBA00022989"/>
    </source>
</evidence>
<dbReference type="InterPro" id="IPR010742">
    <property type="entry name" value="RCAF1"/>
</dbReference>
<dbReference type="EMBL" id="MDYQ01000257">
    <property type="protein sequence ID" value="PRP77683.1"/>
    <property type="molecule type" value="Genomic_DNA"/>
</dbReference>
<evidence type="ECO:0000313" key="9">
    <source>
        <dbReference type="Proteomes" id="UP000241769"/>
    </source>
</evidence>
<dbReference type="STRING" id="1890364.A0A2P6N160"/>
<dbReference type="InParanoid" id="A0A2P6N160"/>
<comment type="subcellular location">
    <subcellularLocation>
        <location evidence="1">Endoplasmic reticulum membrane</location>
        <topology evidence="1">Multi-pass membrane protein</topology>
    </subcellularLocation>
</comment>
<keyword evidence="4" id="KW-0256">Endoplasmic reticulum</keyword>
<keyword evidence="3 7" id="KW-0812">Transmembrane</keyword>
<dbReference type="GO" id="GO:0005739">
    <property type="term" value="C:mitochondrion"/>
    <property type="evidence" value="ECO:0007669"/>
    <property type="project" value="GOC"/>
</dbReference>
<proteinExistence type="inferred from homology"/>
<dbReference type="GO" id="GO:0097250">
    <property type="term" value="P:mitochondrial respirasome assembly"/>
    <property type="evidence" value="ECO:0007669"/>
    <property type="project" value="InterPro"/>
</dbReference>
<dbReference type="GO" id="GO:0005789">
    <property type="term" value="C:endoplasmic reticulum membrane"/>
    <property type="evidence" value="ECO:0007669"/>
    <property type="project" value="UniProtKB-SubCell"/>
</dbReference>
<dbReference type="Proteomes" id="UP000241769">
    <property type="component" value="Unassembled WGS sequence"/>
</dbReference>
<comment type="caution">
    <text evidence="8">The sequence shown here is derived from an EMBL/GenBank/DDBJ whole genome shotgun (WGS) entry which is preliminary data.</text>
</comment>
<dbReference type="InterPro" id="IPR029008">
    <property type="entry name" value="EMC6-like"/>
</dbReference>
<evidence type="ECO:0000313" key="8">
    <source>
        <dbReference type="EMBL" id="PRP77683.1"/>
    </source>
</evidence>
<feature type="transmembrane region" description="Helical" evidence="7">
    <location>
        <begin position="36"/>
        <end position="69"/>
    </location>
</feature>
<evidence type="ECO:0000256" key="2">
    <source>
        <dbReference type="ARBA" id="ARBA00009436"/>
    </source>
</evidence>
<dbReference type="PANTHER" id="PTHR12906:SF0">
    <property type="entry name" value="GEL COMPLEX SUBUNIT OPTI"/>
    <property type="match status" value="1"/>
</dbReference>
<evidence type="ECO:0000256" key="3">
    <source>
        <dbReference type="ARBA" id="ARBA00022692"/>
    </source>
</evidence>
<keyword evidence="5 7" id="KW-1133">Transmembrane helix</keyword>
<organism evidence="8 9">
    <name type="scientific">Planoprotostelium fungivorum</name>
    <dbReference type="NCBI Taxonomy" id="1890364"/>
    <lineage>
        <taxon>Eukaryota</taxon>
        <taxon>Amoebozoa</taxon>
        <taxon>Evosea</taxon>
        <taxon>Variosea</taxon>
        <taxon>Cavosteliida</taxon>
        <taxon>Cavosteliaceae</taxon>
        <taxon>Planoprotostelium</taxon>
    </lineage>
</organism>
<protein>
    <submittedName>
        <fullName evidence="8">Uncharacterized protein</fullName>
    </submittedName>
</protein>
<evidence type="ECO:0000256" key="7">
    <source>
        <dbReference type="SAM" id="Phobius"/>
    </source>
</evidence>
<evidence type="ECO:0000256" key="1">
    <source>
        <dbReference type="ARBA" id="ARBA00004477"/>
    </source>
</evidence>
<keyword evidence="6 7" id="KW-0472">Membrane</keyword>
<feature type="transmembrane region" description="Helical" evidence="7">
    <location>
        <begin position="89"/>
        <end position="111"/>
    </location>
</feature>
<dbReference type="PANTHER" id="PTHR12906">
    <property type="entry name" value="PROTEIN C20ORF24 RAB5-INTERACTING PROTEIN"/>
    <property type="match status" value="1"/>
</dbReference>
<dbReference type="AlphaFoldDB" id="A0A2P6N160"/>
<evidence type="ECO:0000256" key="4">
    <source>
        <dbReference type="ARBA" id="ARBA00022824"/>
    </source>
</evidence>
<name>A0A2P6N160_9EUKA</name>
<dbReference type="OrthoDB" id="286395at2759"/>
<gene>
    <name evidence="8" type="ORF">PROFUN_00544</name>
</gene>
<accession>A0A2P6N160</accession>
<dbReference type="Pfam" id="PF07019">
    <property type="entry name" value="EMC6"/>
    <property type="match status" value="1"/>
</dbReference>
<keyword evidence="9" id="KW-1185">Reference proteome</keyword>